<keyword evidence="2" id="KW-0812">Transmembrane</keyword>
<dbReference type="InterPro" id="IPR056120">
    <property type="entry name" value="DUF7703"/>
</dbReference>
<evidence type="ECO:0000313" key="5">
    <source>
        <dbReference type="Proteomes" id="UP000277212"/>
    </source>
</evidence>
<sequence>MSLTGAGDGKVTGLTYSSESVMVIACSALALYNGLELLALIFTTFKHRRGLYFWSLLLAAFGVVPYTIGWLIDYFDLVVKYVGMAICSAGWVLLISGQSVVLYSRLYLVLSNIQIQRAVFWMIVFNGVTWHTTMTVLLFVTRSSLSMSGSETTPLYKMMEKVQMTFFCVQEFIISGLYIWKTVDILKTSFGSKRKFMWHLFIINLVIVAMDIALLVIMYKNHYTLEQGIKVVVYSIKLKLEFAVLGKLVEFVQNRGGSNPSGPESHHHATGGFIALSGSRPKIGKVRSRSNPEPETVYLEELPSSRRENEQITVTTKIEIEHERSGMETGDDDSTDQLYDAAIKQISRGGS</sequence>
<proteinExistence type="predicted"/>
<organism evidence="4 5">
    <name type="scientific">Fusarium kuroshium</name>
    <dbReference type="NCBI Taxonomy" id="2010991"/>
    <lineage>
        <taxon>Eukaryota</taxon>
        <taxon>Fungi</taxon>
        <taxon>Dikarya</taxon>
        <taxon>Ascomycota</taxon>
        <taxon>Pezizomycotina</taxon>
        <taxon>Sordariomycetes</taxon>
        <taxon>Hypocreomycetidae</taxon>
        <taxon>Hypocreales</taxon>
        <taxon>Nectriaceae</taxon>
        <taxon>Fusarium</taxon>
        <taxon>Fusarium solani species complex</taxon>
    </lineage>
</organism>
<name>A0A3M2RHU1_9HYPO</name>
<feature type="region of interest" description="Disordered" evidence="1">
    <location>
        <begin position="256"/>
        <end position="295"/>
    </location>
</feature>
<feature type="region of interest" description="Disordered" evidence="1">
    <location>
        <begin position="318"/>
        <end position="337"/>
    </location>
</feature>
<feature type="transmembrane region" description="Helical" evidence="2">
    <location>
        <begin position="20"/>
        <end position="42"/>
    </location>
</feature>
<feature type="domain" description="DUF7703" evidence="3">
    <location>
        <begin position="20"/>
        <end position="254"/>
    </location>
</feature>
<dbReference type="Proteomes" id="UP000277212">
    <property type="component" value="Unassembled WGS sequence"/>
</dbReference>
<dbReference type="PANTHER" id="PTHR37013:SF3">
    <property type="entry name" value="INTEGRAL MEMBRANE PROTEIN (AFU_ORTHOLOGUE AFUA_1G05950)"/>
    <property type="match status" value="1"/>
</dbReference>
<feature type="transmembrane region" description="Helical" evidence="2">
    <location>
        <begin position="51"/>
        <end position="72"/>
    </location>
</feature>
<dbReference type="Pfam" id="PF24802">
    <property type="entry name" value="DUF7703"/>
    <property type="match status" value="1"/>
</dbReference>
<reference evidence="4 5" key="1">
    <citation type="submission" date="2017-06" db="EMBL/GenBank/DDBJ databases">
        <title>Comparative genomic analysis of Ambrosia Fusariam Clade fungi.</title>
        <authorList>
            <person name="Stajich J.E."/>
            <person name="Carrillo J."/>
            <person name="Kijimoto T."/>
            <person name="Eskalen A."/>
            <person name="O'Donnell K."/>
            <person name="Kasson M."/>
        </authorList>
    </citation>
    <scope>NUCLEOTIDE SEQUENCE [LARGE SCALE GENOMIC DNA]</scope>
    <source>
        <strain evidence="4">UCR3666</strain>
    </source>
</reference>
<accession>A0A3M2RHU1</accession>
<dbReference type="AlphaFoldDB" id="A0A3M2RHU1"/>
<feature type="transmembrane region" description="Helical" evidence="2">
    <location>
        <begin position="200"/>
        <end position="219"/>
    </location>
</feature>
<keyword evidence="2" id="KW-0472">Membrane</keyword>
<evidence type="ECO:0000313" key="4">
    <source>
        <dbReference type="EMBL" id="RMJ04808.1"/>
    </source>
</evidence>
<protein>
    <recommendedName>
        <fullName evidence="3">DUF7703 domain-containing protein</fullName>
    </recommendedName>
</protein>
<feature type="transmembrane region" description="Helical" evidence="2">
    <location>
        <begin position="161"/>
        <end position="180"/>
    </location>
</feature>
<evidence type="ECO:0000259" key="3">
    <source>
        <dbReference type="Pfam" id="PF24802"/>
    </source>
</evidence>
<dbReference type="PANTHER" id="PTHR37013">
    <property type="entry name" value="INTEGRAL MEMBRANE PROTEIN (AFU_ORTHOLOGUE AFUA_1G05950)-RELATED"/>
    <property type="match status" value="1"/>
</dbReference>
<dbReference type="OrthoDB" id="405906at2759"/>
<evidence type="ECO:0000256" key="1">
    <source>
        <dbReference type="SAM" id="MobiDB-lite"/>
    </source>
</evidence>
<gene>
    <name evidence="4" type="ORF">CDV36_014519</name>
</gene>
<feature type="transmembrane region" description="Helical" evidence="2">
    <location>
        <begin position="78"/>
        <end position="97"/>
    </location>
</feature>
<dbReference type="EMBL" id="NKUJ01000466">
    <property type="protein sequence ID" value="RMJ04808.1"/>
    <property type="molecule type" value="Genomic_DNA"/>
</dbReference>
<keyword evidence="5" id="KW-1185">Reference proteome</keyword>
<evidence type="ECO:0000256" key="2">
    <source>
        <dbReference type="SAM" id="Phobius"/>
    </source>
</evidence>
<keyword evidence="2" id="KW-1133">Transmembrane helix</keyword>
<feature type="transmembrane region" description="Helical" evidence="2">
    <location>
        <begin position="118"/>
        <end position="141"/>
    </location>
</feature>
<comment type="caution">
    <text evidence="4">The sequence shown here is derived from an EMBL/GenBank/DDBJ whole genome shotgun (WGS) entry which is preliminary data.</text>
</comment>